<evidence type="ECO:0000256" key="5">
    <source>
        <dbReference type="ARBA" id="ARBA00022833"/>
    </source>
</evidence>
<dbReference type="SMART" id="SM00064">
    <property type="entry name" value="FYVE"/>
    <property type="match status" value="1"/>
</dbReference>
<dbReference type="SMART" id="SM00364">
    <property type="entry name" value="LRR_BAC"/>
    <property type="match status" value="7"/>
</dbReference>
<dbReference type="SUPFAM" id="SSF52058">
    <property type="entry name" value="L domain-like"/>
    <property type="match status" value="2"/>
</dbReference>
<evidence type="ECO:0000256" key="3">
    <source>
        <dbReference type="ARBA" id="ARBA00022737"/>
    </source>
</evidence>
<keyword evidence="2" id="KW-0479">Metal-binding</keyword>
<feature type="compositionally biased region" description="Basic and acidic residues" evidence="7">
    <location>
        <begin position="1090"/>
        <end position="1105"/>
    </location>
</feature>
<feature type="region of interest" description="Disordered" evidence="7">
    <location>
        <begin position="1420"/>
        <end position="1443"/>
    </location>
</feature>
<dbReference type="GO" id="GO:0008270">
    <property type="term" value="F:zinc ion binding"/>
    <property type="evidence" value="ECO:0007669"/>
    <property type="project" value="UniProtKB-KW"/>
</dbReference>
<evidence type="ECO:0000313" key="10">
    <source>
        <dbReference type="Proteomes" id="UP001209570"/>
    </source>
</evidence>
<keyword evidence="4 6" id="KW-0863">Zinc-finger</keyword>
<feature type="region of interest" description="Disordered" evidence="7">
    <location>
        <begin position="1051"/>
        <end position="1105"/>
    </location>
</feature>
<dbReference type="InterPro" id="IPR000306">
    <property type="entry name" value="Znf_FYVE"/>
</dbReference>
<feature type="compositionally biased region" description="Polar residues" evidence="7">
    <location>
        <begin position="1687"/>
        <end position="1696"/>
    </location>
</feature>
<feature type="compositionally biased region" description="Basic residues" evidence="7">
    <location>
        <begin position="1651"/>
        <end position="1663"/>
    </location>
</feature>
<evidence type="ECO:0000256" key="4">
    <source>
        <dbReference type="ARBA" id="ARBA00022771"/>
    </source>
</evidence>
<dbReference type="PROSITE" id="PS50178">
    <property type="entry name" value="ZF_FYVE"/>
    <property type="match status" value="1"/>
</dbReference>
<dbReference type="InterPro" id="IPR003591">
    <property type="entry name" value="Leu-rich_rpt_typical-subtyp"/>
</dbReference>
<accession>A0AAD5QA51</accession>
<evidence type="ECO:0000313" key="9">
    <source>
        <dbReference type="EMBL" id="KAJ0400094.1"/>
    </source>
</evidence>
<reference evidence="9" key="1">
    <citation type="submission" date="2021-12" db="EMBL/GenBank/DDBJ databases">
        <title>Prjna785345.</title>
        <authorList>
            <person name="Rujirawat T."/>
            <person name="Krajaejun T."/>
        </authorList>
    </citation>
    <scope>NUCLEOTIDE SEQUENCE</scope>
    <source>
        <strain evidence="9">Pi057C3</strain>
    </source>
</reference>
<dbReference type="Proteomes" id="UP001209570">
    <property type="component" value="Unassembled WGS sequence"/>
</dbReference>
<dbReference type="PANTHER" id="PTHR24366:SF96">
    <property type="entry name" value="LEUCINE RICH REPEAT CONTAINING 53"/>
    <property type="match status" value="1"/>
</dbReference>
<dbReference type="InterPro" id="IPR017455">
    <property type="entry name" value="Znf_FYVE-rel"/>
</dbReference>
<feature type="compositionally biased region" description="Low complexity" evidence="7">
    <location>
        <begin position="1239"/>
        <end position="1256"/>
    </location>
</feature>
<organism evidence="9 10">
    <name type="scientific">Pythium insidiosum</name>
    <name type="common">Pythiosis disease agent</name>
    <dbReference type="NCBI Taxonomy" id="114742"/>
    <lineage>
        <taxon>Eukaryota</taxon>
        <taxon>Sar</taxon>
        <taxon>Stramenopiles</taxon>
        <taxon>Oomycota</taxon>
        <taxon>Peronosporomycetes</taxon>
        <taxon>Pythiales</taxon>
        <taxon>Pythiaceae</taxon>
        <taxon>Pythium</taxon>
    </lineage>
</organism>
<comment type="caution">
    <text evidence="9">The sequence shown here is derived from an EMBL/GenBank/DDBJ whole genome shotgun (WGS) entry which is preliminary data.</text>
</comment>
<dbReference type="InterPro" id="IPR013083">
    <property type="entry name" value="Znf_RING/FYVE/PHD"/>
</dbReference>
<evidence type="ECO:0000256" key="6">
    <source>
        <dbReference type="PROSITE-ProRule" id="PRU00091"/>
    </source>
</evidence>
<feature type="region of interest" description="Disordered" evidence="7">
    <location>
        <begin position="30"/>
        <end position="53"/>
    </location>
</feature>
<evidence type="ECO:0000259" key="8">
    <source>
        <dbReference type="PROSITE" id="PS50178"/>
    </source>
</evidence>
<dbReference type="SUPFAM" id="SSF55781">
    <property type="entry name" value="GAF domain-like"/>
    <property type="match status" value="1"/>
</dbReference>
<dbReference type="Pfam" id="PF13855">
    <property type="entry name" value="LRR_8"/>
    <property type="match status" value="2"/>
</dbReference>
<feature type="region of interest" description="Disordered" evidence="7">
    <location>
        <begin position="1239"/>
        <end position="1265"/>
    </location>
</feature>
<dbReference type="InterPro" id="IPR032675">
    <property type="entry name" value="LRR_dom_sf"/>
</dbReference>
<feature type="region of interest" description="Disordered" evidence="7">
    <location>
        <begin position="1775"/>
        <end position="1811"/>
    </location>
</feature>
<dbReference type="SUPFAM" id="SSF57903">
    <property type="entry name" value="FYVE/PHD zinc finger"/>
    <property type="match status" value="1"/>
</dbReference>
<feature type="region of interest" description="Disordered" evidence="7">
    <location>
        <begin position="1648"/>
        <end position="1739"/>
    </location>
</feature>
<dbReference type="InterPro" id="IPR001611">
    <property type="entry name" value="Leu-rich_rpt"/>
</dbReference>
<feature type="compositionally biased region" description="Basic residues" evidence="7">
    <location>
        <begin position="1708"/>
        <end position="1717"/>
    </location>
</feature>
<dbReference type="InterPro" id="IPR029016">
    <property type="entry name" value="GAF-like_dom_sf"/>
</dbReference>
<dbReference type="Gene3D" id="3.30.450.40">
    <property type="match status" value="1"/>
</dbReference>
<keyword evidence="3" id="KW-0677">Repeat</keyword>
<protein>
    <recommendedName>
        <fullName evidence="8">FYVE-type domain-containing protein</fullName>
    </recommendedName>
</protein>
<dbReference type="EMBL" id="JAKCXM010000163">
    <property type="protein sequence ID" value="KAJ0400094.1"/>
    <property type="molecule type" value="Genomic_DNA"/>
</dbReference>
<sequence>MASSFGVGVGRSRLEIATLARLRRLYETPVPTRVTEPSSRSSPERGRRRSSATPSPLELWLTLHTLQRELGSDCDGLRREVQLCEAQTAPSRHLQLAIDANTLGVTTPKWLVLRDVLGVATFHQYVRDVFRDVAGLRRRAALYDERWRRFDECVRLGCIVGHQQLQTSVSHERCLDLLNDALRRVDLLVPAPRPQGVAESEDEDVVLLLSEAPVLLKHCSDPAAPHQVVLSELLELLGRLPPARERATQLCFEQLADARRGDGVAPPPDAVKAHRLMSLAKQSHAKALATDAELDVVLTWLEGAGYRDVSMDSFLTWHLARSDELHDQDAEFVSFLQRVWGFNCSSSQHEQLRAVLANYETRRELTAASARKQDVLQRAEHAVSAVLPGRLATLQATLTDCTTVTFDRLGPTWDLATAYLLPTSQASPLSTALATTLSKLVTLRLVNLELREFPSLLLDPTALPLVQVLDLQSNRLAGRLPPTIGNRKTLTALLLARNELDDACFPAEADAWDGLHALETLELSCNRLTRLPLVVSGLTGLKMLSLAGNRMRDANALSTTALKRWASKGCRLETLDLRDNGLTAVPSEVFIAVTATLERLHLQHNALESLPPAFTSLTRLQDAQLSHNRLAQLAGDVAALLRRCSHLKSVELDHNQLCQFPLAANTPAEAEAGATSVPNVRVIRLQFNRLRVLPALATASFEGCEELDLQKNAIRDISDAFFLAFPSLKVCDLSENALSVLPDAIVSCRRLETLDVHGNRLESVPTALSSLERLQVLNLRDNRLTHVPKEWYRFADHEDAATLRCPVLHTLQLQKNPLRNKVLRLLVDGPDQSGAARQQSHHVFQTADTAVCEMYVKKMTDHLKQTTAVMALARAVHRDEDEDGEQESQDADQDEERTKRCRLRQRKWKGKARYVLQLLCQRLLEMGDAAVRLPTPRFQDLLRKLQPASSKKEVRLLASRFVCEEGGNAGEELVDGLAFLEAVETVGLYGTLGQRVRPNTPGQDDGKRGGPVVSVGKPQSTTMAILRYLQVAHEQRQQTKMNEAAMAIESAAVTKRPARPKPSNQERQQRQRDTSSARVATKKPGVVKTDGPDEERRRELESSRQRERIRVLEQQLLDQQLLRLSERTTLAAPSGEAESRAVEKQTSSGDSLVVSVRSLSSFSTKTMELVILRSAQVEDLKTAIAQRLAIDPSKQFVLILRRPEDSTHVRLSDSDLTTAVERWVCPGNGLSIAHGVSISSSRSSTTPYDYTTSDPSIQPTRPRGFSRHHATDIKARVAQLLVDKSTLRIRLLSRENWIKNELRPNCYFCDRKFRPFNRKHHCRACGDVVCSGCNRHRVVQIGPGLTETVSVRLCFDCIDKAVAYNERHAAGVACRDQADRAPYSSSCCSSGFQQRSMVDSTDSGCSTLVESLTRLELSSYEGDDTDHDGYDTDDAGREGSWSSFTSRRERSVDSTCSASSKRNLGFVPEDHVASRSIAEDVEMAIDNVNNERRRSLLREFNVRSPDFQREYDALCELASRALSSAVAAVAFLDADVQWYKSRIGISQTELPRDVAFCSHVLHENGPTVVLDVSKDIRFRRNLLVTGAAHIRFYASTPIRDPATKLVLGSLVLGSVFVMDPTPKHKMPSRTMEVLSYLSSAAERLLELARGDKKRRRKERHRRVHSESSVPELTAEDLAVPPPPQRYPSKNNRSESFSAEDEYQQSQRQRSHARRRSRGSVSPRKPEKRGTTGIQLFNPEDLVGTTIASAASASSNGTSQPSVCMELLQQINDTQRMLASLRQSRHSRNSAVSSASSSSRRDAPADVGEVEV</sequence>
<dbReference type="PANTHER" id="PTHR24366">
    <property type="entry name" value="IG(IMMUNOGLOBULIN) AND LRR(LEUCINE RICH REPEAT) DOMAINS"/>
    <property type="match status" value="1"/>
</dbReference>
<gene>
    <name evidence="9" type="ORF">P43SY_003949</name>
</gene>
<dbReference type="PROSITE" id="PS51450">
    <property type="entry name" value="LRR"/>
    <property type="match status" value="1"/>
</dbReference>
<keyword evidence="10" id="KW-1185">Reference proteome</keyword>
<keyword evidence="5" id="KW-0862">Zinc</keyword>
<dbReference type="Gene3D" id="3.30.40.10">
    <property type="entry name" value="Zinc/RING finger domain, C3HC4 (zinc finger)"/>
    <property type="match status" value="1"/>
</dbReference>
<feature type="compositionally biased region" description="Basic and acidic residues" evidence="7">
    <location>
        <begin position="1427"/>
        <end position="1437"/>
    </location>
</feature>
<feature type="region of interest" description="Disordered" evidence="7">
    <location>
        <begin position="993"/>
        <end position="1017"/>
    </location>
</feature>
<dbReference type="Gene3D" id="3.80.10.10">
    <property type="entry name" value="Ribonuclease Inhibitor"/>
    <property type="match status" value="3"/>
</dbReference>
<name>A0AAD5QA51_PYTIN</name>
<feature type="domain" description="FYVE-type" evidence="8">
    <location>
        <begin position="1300"/>
        <end position="1362"/>
    </location>
</feature>
<keyword evidence="1" id="KW-0433">Leucine-rich repeat</keyword>
<evidence type="ECO:0000256" key="1">
    <source>
        <dbReference type="ARBA" id="ARBA00022614"/>
    </source>
</evidence>
<proteinExistence type="predicted"/>
<feature type="region of interest" description="Disordered" evidence="7">
    <location>
        <begin position="878"/>
        <end position="899"/>
    </location>
</feature>
<dbReference type="Pfam" id="PF01363">
    <property type="entry name" value="FYVE"/>
    <property type="match status" value="1"/>
</dbReference>
<feature type="compositionally biased region" description="Low complexity" evidence="7">
    <location>
        <begin position="1788"/>
        <end position="1797"/>
    </location>
</feature>
<dbReference type="InterPro" id="IPR011011">
    <property type="entry name" value="Znf_FYVE_PHD"/>
</dbReference>
<feature type="compositionally biased region" description="Acidic residues" evidence="7">
    <location>
        <begin position="880"/>
        <end position="895"/>
    </location>
</feature>
<evidence type="ECO:0000256" key="7">
    <source>
        <dbReference type="SAM" id="MobiDB-lite"/>
    </source>
</evidence>
<evidence type="ECO:0000256" key="2">
    <source>
        <dbReference type="ARBA" id="ARBA00022723"/>
    </source>
</evidence>
<dbReference type="SMART" id="SM00369">
    <property type="entry name" value="LRR_TYP"/>
    <property type="match status" value="10"/>
</dbReference>